<keyword evidence="4" id="KW-1185">Reference proteome</keyword>
<feature type="transmembrane region" description="Helical" evidence="1">
    <location>
        <begin position="32"/>
        <end position="52"/>
    </location>
</feature>
<reference evidence="5" key="1">
    <citation type="submission" date="2017-02" db="UniProtKB">
        <authorList>
            <consortium name="WormBaseParasite"/>
        </authorList>
    </citation>
    <scope>IDENTIFICATION</scope>
</reference>
<organism evidence="3 5">
    <name type="scientific">Dracunculus medinensis</name>
    <name type="common">Guinea worm</name>
    <dbReference type="NCBI Taxonomy" id="318479"/>
    <lineage>
        <taxon>Eukaryota</taxon>
        <taxon>Metazoa</taxon>
        <taxon>Ecdysozoa</taxon>
        <taxon>Nematoda</taxon>
        <taxon>Chromadorea</taxon>
        <taxon>Rhabditida</taxon>
        <taxon>Spirurina</taxon>
        <taxon>Dracunculoidea</taxon>
        <taxon>Dracunculidae</taxon>
        <taxon>Dracunculus</taxon>
    </lineage>
</organism>
<dbReference type="Proteomes" id="UP000038040">
    <property type="component" value="Unplaced"/>
</dbReference>
<dbReference type="EMBL" id="UYYG01001265">
    <property type="protein sequence ID" value="VDN60907.1"/>
    <property type="molecule type" value="Genomic_DNA"/>
</dbReference>
<evidence type="ECO:0000313" key="2">
    <source>
        <dbReference type="EMBL" id="VDN60907.1"/>
    </source>
</evidence>
<keyword evidence="1" id="KW-0812">Transmembrane</keyword>
<evidence type="ECO:0000313" key="4">
    <source>
        <dbReference type="Proteomes" id="UP000274756"/>
    </source>
</evidence>
<sequence length="202" mass="23156">MENDLEPLMIANTDRNTRNNIARIWPCGKCSILLGLCHLFIGIFLLIFDIITNNISEIAFAATSSLTFIVCAILAFIASNLKCEIFFRRLDRTSQLLLLFISLFAIALTIIMFIDSVVVINHNCDLNNCYQRKNIIYFVILSISLIELTICLITLFVCFRSLRKAYGVTKARSPYSTLIEGNYQLFKIIPRLFKFFDDINKT</sequence>
<feature type="transmembrane region" description="Helical" evidence="1">
    <location>
        <begin position="135"/>
        <end position="159"/>
    </location>
</feature>
<dbReference type="OrthoDB" id="5850978at2759"/>
<protein>
    <submittedName>
        <fullName evidence="5">MARVEL domain-containing protein</fullName>
    </submittedName>
</protein>
<evidence type="ECO:0000313" key="5">
    <source>
        <dbReference type="WBParaSite" id="DME_0001035101-mRNA-1"/>
    </source>
</evidence>
<accession>A0A0N4UQQ1</accession>
<name>A0A0N4UQQ1_DRAME</name>
<keyword evidence="1" id="KW-1133">Transmembrane helix</keyword>
<dbReference type="WBParaSite" id="DME_0001035101-mRNA-1">
    <property type="protein sequence ID" value="DME_0001035101-mRNA-1"/>
    <property type="gene ID" value="DME_0001035101"/>
</dbReference>
<evidence type="ECO:0000313" key="3">
    <source>
        <dbReference type="Proteomes" id="UP000038040"/>
    </source>
</evidence>
<feature type="transmembrane region" description="Helical" evidence="1">
    <location>
        <begin position="58"/>
        <end position="77"/>
    </location>
</feature>
<reference evidence="2 4" key="2">
    <citation type="submission" date="2018-11" db="EMBL/GenBank/DDBJ databases">
        <authorList>
            <consortium name="Pathogen Informatics"/>
        </authorList>
    </citation>
    <scope>NUCLEOTIDE SEQUENCE [LARGE SCALE GENOMIC DNA]</scope>
</reference>
<dbReference type="AlphaFoldDB" id="A0A0N4UQQ1"/>
<proteinExistence type="predicted"/>
<evidence type="ECO:0000256" key="1">
    <source>
        <dbReference type="SAM" id="Phobius"/>
    </source>
</evidence>
<gene>
    <name evidence="2" type="ORF">DME_LOCUS10880</name>
</gene>
<feature type="transmembrane region" description="Helical" evidence="1">
    <location>
        <begin position="97"/>
        <end position="120"/>
    </location>
</feature>
<dbReference type="Proteomes" id="UP000274756">
    <property type="component" value="Unassembled WGS sequence"/>
</dbReference>
<keyword evidence="1" id="KW-0472">Membrane</keyword>